<gene>
    <name evidence="8 9" type="primary">corA</name>
    <name evidence="9" type="ORF">HNI00_02470</name>
</gene>
<evidence type="ECO:0000256" key="2">
    <source>
        <dbReference type="ARBA" id="ARBA00009765"/>
    </source>
</evidence>
<feature type="transmembrane region" description="Helical" evidence="8">
    <location>
        <begin position="336"/>
        <end position="353"/>
    </location>
</feature>
<dbReference type="GO" id="GO:0015095">
    <property type="term" value="F:magnesium ion transmembrane transporter activity"/>
    <property type="evidence" value="ECO:0007669"/>
    <property type="project" value="UniProtKB-UniRule"/>
</dbReference>
<dbReference type="GO" id="GO:0015087">
    <property type="term" value="F:cobalt ion transmembrane transporter activity"/>
    <property type="evidence" value="ECO:0007669"/>
    <property type="project" value="UniProtKB-UniRule"/>
</dbReference>
<organism evidence="9">
    <name type="scientific">Thermoleptolyngbya oregonensis NK1-22</name>
    <dbReference type="NCBI Taxonomy" id="2547457"/>
    <lineage>
        <taxon>Bacteria</taxon>
        <taxon>Bacillati</taxon>
        <taxon>Cyanobacteriota</taxon>
        <taxon>Cyanophyceae</taxon>
        <taxon>Oculatellales</taxon>
        <taxon>Oculatellaceae</taxon>
        <taxon>Thermoleptolyngbya</taxon>
    </lineage>
</organism>
<dbReference type="Gene3D" id="1.20.58.340">
    <property type="entry name" value="Magnesium transport protein CorA, transmembrane region"/>
    <property type="match status" value="2"/>
</dbReference>
<dbReference type="InterPro" id="IPR002523">
    <property type="entry name" value="MgTranspt_CorA/ZnTranspt_ZntB"/>
</dbReference>
<comment type="subcellular location">
    <subcellularLocation>
        <location evidence="1">Cell membrane</location>
        <topology evidence="1">Multi-pass membrane protein</topology>
    </subcellularLocation>
    <subcellularLocation>
        <location evidence="8">Membrane</location>
        <topology evidence="8">Multi-pass membrane protein</topology>
    </subcellularLocation>
</comment>
<dbReference type="CDD" id="cd12828">
    <property type="entry name" value="TmCorA-like_1"/>
    <property type="match status" value="1"/>
</dbReference>
<comment type="function">
    <text evidence="8">Mediates influx of magnesium ions.</text>
</comment>
<sequence length="408" mass="46671">MAAKPSSSHTKQAHNRVEQLTAEALSRAFFVEGLTDEEEDDNPYLEYSYHEPGALPGTLTIEDDAPPPVITLIDYCEDSATRIPINEPEEAIPYLDAESVSWVDVKGLGSEDVLKRLGDIFNLHPLVLEDIVNVPQRPKVEEYGDQLLLITRMVTLKDSGRGFFTEQVSFILGKNYLLTVQEEPEYDSFGPVRERIRLGKGTIRSRGADYLAYCLLDSIVDGFFPVLETYGEELEELEDEVVAKPVRTTLEKIHTIKRELLNLRRSIWPMRDAISALIRDGEDLLQDEARMYLRDCYDHAVQVLDMVETYREVASSLMDVYVSSVGNRMNELMKQLTLISSIFIPLTFIAGVYGMNFNPDASPWNMPELNWYWGYPLCWAVMLLTSAGLLFYFWKRGWFENYSGIRED</sequence>
<dbReference type="Pfam" id="PF01544">
    <property type="entry name" value="CorA"/>
    <property type="match status" value="1"/>
</dbReference>
<keyword evidence="4 8" id="KW-1003">Cell membrane</keyword>
<comment type="similarity">
    <text evidence="2 8">Belongs to the CorA metal ion transporter (MIT) (TC 1.A.35) family.</text>
</comment>
<dbReference type="SUPFAM" id="SSF144083">
    <property type="entry name" value="Magnesium transport protein CorA, transmembrane region"/>
    <property type="match status" value="1"/>
</dbReference>
<dbReference type="RefSeq" id="WP_316790372.1">
    <property type="nucleotide sequence ID" value="NZ_CP053540.1"/>
</dbReference>
<evidence type="ECO:0000256" key="6">
    <source>
        <dbReference type="ARBA" id="ARBA00022989"/>
    </source>
</evidence>
<dbReference type="InterPro" id="IPR004488">
    <property type="entry name" value="Mg/Co-transport_prot_CorA"/>
</dbReference>
<protein>
    <recommendedName>
        <fullName evidence="8">Magnesium transport protein CorA</fullName>
    </recommendedName>
</protein>
<evidence type="ECO:0000256" key="4">
    <source>
        <dbReference type="ARBA" id="ARBA00022475"/>
    </source>
</evidence>
<keyword evidence="7 8" id="KW-0472">Membrane</keyword>
<dbReference type="GO" id="GO:0050897">
    <property type="term" value="F:cobalt ion binding"/>
    <property type="evidence" value="ECO:0007669"/>
    <property type="project" value="TreeGrafter"/>
</dbReference>
<dbReference type="PANTHER" id="PTHR46494:SF1">
    <property type="entry name" value="CORA FAMILY METAL ION TRANSPORTER (EUROFUNG)"/>
    <property type="match status" value="1"/>
</dbReference>
<dbReference type="GO" id="GO:0005886">
    <property type="term" value="C:plasma membrane"/>
    <property type="evidence" value="ECO:0007669"/>
    <property type="project" value="UniProtKB-SubCell"/>
</dbReference>
<keyword evidence="5 8" id="KW-0812">Transmembrane</keyword>
<keyword evidence="8" id="KW-0460">Magnesium</keyword>
<dbReference type="InterPro" id="IPR045861">
    <property type="entry name" value="CorA_cytoplasmic_dom"/>
</dbReference>
<dbReference type="Gene3D" id="3.30.460.20">
    <property type="entry name" value="CorA soluble domain-like"/>
    <property type="match status" value="1"/>
</dbReference>
<evidence type="ECO:0000313" key="9">
    <source>
        <dbReference type="EMBL" id="WOB42154.1"/>
    </source>
</evidence>
<dbReference type="InterPro" id="IPR045863">
    <property type="entry name" value="CorA_TM1_TM2"/>
</dbReference>
<name>A0AA96Y412_9CYAN</name>
<proteinExistence type="inferred from homology"/>
<dbReference type="SUPFAM" id="SSF143865">
    <property type="entry name" value="CorA soluble domain-like"/>
    <property type="match status" value="1"/>
</dbReference>
<dbReference type="PANTHER" id="PTHR46494">
    <property type="entry name" value="CORA FAMILY METAL ION TRANSPORTER (EUROFUNG)"/>
    <property type="match status" value="1"/>
</dbReference>
<keyword evidence="3 8" id="KW-0813">Transport</keyword>
<keyword evidence="6 8" id="KW-1133">Transmembrane helix</keyword>
<evidence type="ECO:0000256" key="1">
    <source>
        <dbReference type="ARBA" id="ARBA00004651"/>
    </source>
</evidence>
<evidence type="ECO:0000256" key="7">
    <source>
        <dbReference type="ARBA" id="ARBA00023136"/>
    </source>
</evidence>
<accession>A0AA96Y412</accession>
<evidence type="ECO:0000256" key="3">
    <source>
        <dbReference type="ARBA" id="ARBA00022448"/>
    </source>
</evidence>
<dbReference type="FunFam" id="1.20.58.340:FF:000012">
    <property type="entry name" value="Magnesium transport protein CorA"/>
    <property type="match status" value="1"/>
</dbReference>
<feature type="transmembrane region" description="Helical" evidence="8">
    <location>
        <begin position="373"/>
        <end position="394"/>
    </location>
</feature>
<dbReference type="GO" id="GO:0000287">
    <property type="term" value="F:magnesium ion binding"/>
    <property type="evidence" value="ECO:0007669"/>
    <property type="project" value="TreeGrafter"/>
</dbReference>
<reference evidence="9" key="1">
    <citation type="submission" date="2020-05" db="EMBL/GenBank/DDBJ databases">
        <authorList>
            <person name="Zhu T."/>
            <person name="Keshari N."/>
            <person name="Lu X."/>
        </authorList>
    </citation>
    <scope>NUCLEOTIDE SEQUENCE</scope>
    <source>
        <strain evidence="9">NK1-22</strain>
    </source>
</reference>
<dbReference type="NCBIfam" id="TIGR00383">
    <property type="entry name" value="corA"/>
    <property type="match status" value="1"/>
</dbReference>
<evidence type="ECO:0000256" key="5">
    <source>
        <dbReference type="ARBA" id="ARBA00022692"/>
    </source>
</evidence>
<evidence type="ECO:0000256" key="8">
    <source>
        <dbReference type="RuleBase" id="RU362010"/>
    </source>
</evidence>
<dbReference type="KEGG" id="tog:HNI00_02470"/>
<dbReference type="EMBL" id="CP053540">
    <property type="protein sequence ID" value="WOB42154.1"/>
    <property type="molecule type" value="Genomic_DNA"/>
</dbReference>
<dbReference type="AlphaFoldDB" id="A0AA96Y412"/>
<keyword evidence="8" id="KW-0406">Ion transport</keyword>